<dbReference type="GeneID" id="49635110"/>
<dbReference type="Pfam" id="PF16162">
    <property type="entry name" value="KwaB"/>
    <property type="match status" value="1"/>
</dbReference>
<dbReference type="EMBL" id="LR134327">
    <property type="protein sequence ID" value="VEF41898.1"/>
    <property type="molecule type" value="Genomic_DNA"/>
</dbReference>
<gene>
    <name evidence="1" type="ORF">NCTC5906_00686</name>
</gene>
<evidence type="ECO:0000313" key="1">
    <source>
        <dbReference type="EMBL" id="VEF41898.1"/>
    </source>
</evidence>
<protein>
    <recommendedName>
        <fullName evidence="3">DUF4868 domain-containing protein</fullName>
    </recommendedName>
</protein>
<dbReference type="InterPro" id="IPR032359">
    <property type="entry name" value="KwaB-like"/>
</dbReference>
<dbReference type="Proteomes" id="UP000272690">
    <property type="component" value="Chromosome"/>
</dbReference>
<accession>A0A448F7K8</accession>
<sequence>MSTNTKKQIKEIQAENFNDWSVSFWLIKRKAPTTIKEASYHAWRVDMDKKLPTRFKGYLKNQLQGKKFHVEKYDYSNADCDDVLLTVDSGITDFEKVEAEINKGFDNPRVDNHKDLLNSWAYVILFEKDDKKLYAWKKINTDTQPKKVASKGILFFINKELVDPDDKEVFVIYPNYDFFVYKRTVFIASKKQFESSMNFREGMKRKSAEVIADFKNLETFKNIELIEQYVGNNLHHLRKMASILKSGYYKQPDYLKKLIAVNKKEKWDLKVENGQIVVEEETIDLLLKLLNNDRLRSPINDEIFDAAAKSKVNK</sequence>
<proteinExistence type="predicted"/>
<dbReference type="AlphaFoldDB" id="A0A448F7K8"/>
<evidence type="ECO:0008006" key="3">
    <source>
        <dbReference type="Google" id="ProtNLM"/>
    </source>
</evidence>
<dbReference type="RefSeq" id="WP_005703624.1">
    <property type="nucleotide sequence ID" value="NZ_AEWB02000014.1"/>
</dbReference>
<reference evidence="1 2" key="1">
    <citation type="submission" date="2018-12" db="EMBL/GenBank/DDBJ databases">
        <authorList>
            <consortium name="Pathogen Informatics"/>
        </authorList>
    </citation>
    <scope>NUCLEOTIDE SEQUENCE [LARGE SCALE GENOMIC DNA]</scope>
    <source>
        <strain evidence="1 2">NCTC5906</strain>
    </source>
</reference>
<organism evidence="1 2">
    <name type="scientific">Aggregatibacter aphrophilus ATCC 33389</name>
    <dbReference type="NCBI Taxonomy" id="985008"/>
    <lineage>
        <taxon>Bacteria</taxon>
        <taxon>Pseudomonadati</taxon>
        <taxon>Pseudomonadota</taxon>
        <taxon>Gammaproteobacteria</taxon>
        <taxon>Pasteurellales</taxon>
        <taxon>Pasteurellaceae</taxon>
        <taxon>Aggregatibacter</taxon>
    </lineage>
</organism>
<dbReference type="OrthoDB" id="9151554at2"/>
<name>A0A448F7K8_AGGAP</name>
<evidence type="ECO:0000313" key="2">
    <source>
        <dbReference type="Proteomes" id="UP000272690"/>
    </source>
</evidence>